<evidence type="ECO:0000313" key="2">
    <source>
        <dbReference type="Proteomes" id="UP000616769"/>
    </source>
</evidence>
<organism evidence="1 2">
    <name type="scientific">Sarcoptes scabiei</name>
    <name type="common">Itch mite</name>
    <name type="synonym">Acarus scabiei</name>
    <dbReference type="NCBI Taxonomy" id="52283"/>
    <lineage>
        <taxon>Eukaryota</taxon>
        <taxon>Metazoa</taxon>
        <taxon>Ecdysozoa</taxon>
        <taxon>Arthropoda</taxon>
        <taxon>Chelicerata</taxon>
        <taxon>Arachnida</taxon>
        <taxon>Acari</taxon>
        <taxon>Acariformes</taxon>
        <taxon>Sarcoptiformes</taxon>
        <taxon>Astigmata</taxon>
        <taxon>Psoroptidia</taxon>
        <taxon>Sarcoptoidea</taxon>
        <taxon>Sarcoptidae</taxon>
        <taxon>Sarcoptinae</taxon>
        <taxon>Sarcoptes</taxon>
    </lineage>
</organism>
<feature type="non-terminal residue" evidence="1">
    <location>
        <position position="44"/>
    </location>
</feature>
<protein>
    <submittedName>
        <fullName evidence="1">Uncharacterized protein</fullName>
    </submittedName>
</protein>
<proteinExistence type="predicted"/>
<reference evidence="1 2" key="1">
    <citation type="journal article" date="2015" name="Parasit. Vectors">
        <title>Draft genome of the scabies mite.</title>
        <authorList>
            <person name="Rider S.D.Jr."/>
            <person name="Morgan M.S."/>
            <person name="Arlian L.G."/>
        </authorList>
    </citation>
    <scope>NUCLEOTIDE SEQUENCE [LARGE SCALE GENOMIC DNA]</scope>
    <source>
        <strain evidence="1">Arlian Lab</strain>
    </source>
</reference>
<comment type="caution">
    <text evidence="1">The sequence shown here is derived from an EMBL/GenBank/DDBJ whole genome shotgun (WGS) entry which is preliminary data.</text>
</comment>
<sequence length="44" mass="5124">MLSQNTQVRVLGIYLMIVDREVYRPKYQQGSAGDIQERVLDINL</sequence>
<dbReference type="AlphaFoldDB" id="A0A131ZXD7"/>
<dbReference type="VEuPathDB" id="VectorBase:SSCA001541"/>
<name>A0A131ZXD7_SARSC</name>
<dbReference type="EMBL" id="JXLN01005319">
    <property type="protein sequence ID" value="KPM03518.1"/>
    <property type="molecule type" value="Genomic_DNA"/>
</dbReference>
<evidence type="ECO:0000313" key="1">
    <source>
        <dbReference type="EMBL" id="KPM03518.1"/>
    </source>
</evidence>
<accession>A0A131ZXD7</accession>
<gene>
    <name evidence="1" type="ORF">QR98_0019510</name>
</gene>
<dbReference type="Proteomes" id="UP000616769">
    <property type="component" value="Unassembled WGS sequence"/>
</dbReference>